<accession>A0A0G1VH21</accession>
<dbReference type="PATRIC" id="fig|1618655.3.peg.22"/>
<evidence type="ECO:0000313" key="13">
    <source>
        <dbReference type="EMBL" id="KKU77503.1"/>
    </source>
</evidence>
<dbReference type="HAMAP" id="MF_00165">
    <property type="entry name" value="Thymidylate_kinase"/>
    <property type="match status" value="1"/>
</dbReference>
<feature type="domain" description="Thymidylate kinase-like" evidence="12">
    <location>
        <begin position="9"/>
        <end position="203"/>
    </location>
</feature>
<comment type="function">
    <text evidence="10 11">Phosphorylation of dTMP to form dTDP in both de novo and salvage pathways of dTTP synthesis.</text>
</comment>
<dbReference type="GO" id="GO:0006233">
    <property type="term" value="P:dTDP biosynthetic process"/>
    <property type="evidence" value="ECO:0007669"/>
    <property type="project" value="InterPro"/>
</dbReference>
<evidence type="ECO:0000256" key="7">
    <source>
        <dbReference type="ARBA" id="ARBA00022777"/>
    </source>
</evidence>
<dbReference type="GO" id="GO:0006235">
    <property type="term" value="P:dTTP biosynthetic process"/>
    <property type="evidence" value="ECO:0007669"/>
    <property type="project" value="UniProtKB-UniRule"/>
</dbReference>
<evidence type="ECO:0000256" key="4">
    <source>
        <dbReference type="ARBA" id="ARBA00022679"/>
    </source>
</evidence>
<dbReference type="PANTHER" id="PTHR10344:SF4">
    <property type="entry name" value="UMP-CMP KINASE 2, MITOCHONDRIAL"/>
    <property type="match status" value="1"/>
</dbReference>
<reference evidence="13 14" key="1">
    <citation type="journal article" date="2015" name="Nature">
        <title>rRNA introns, odd ribosomes, and small enigmatic genomes across a large radiation of phyla.</title>
        <authorList>
            <person name="Brown C.T."/>
            <person name="Hug L.A."/>
            <person name="Thomas B.C."/>
            <person name="Sharon I."/>
            <person name="Castelle C.J."/>
            <person name="Singh A."/>
            <person name="Wilkins M.J."/>
            <person name="Williams K.H."/>
            <person name="Banfield J.F."/>
        </authorList>
    </citation>
    <scope>NUCLEOTIDE SEQUENCE [LARGE SCALE GENOMIC DNA]</scope>
</reference>
<sequence>MRQGKFLVFEGVEGCGKTTQAKLLADRLHDASYDVLLTKEPGGDSGICKKIREILLDPAYKDEMVLRTELLLFEADRAQHADGVIRPALEAGKIVICDRYEAATFAYQCGARQICTPNFYLSVNRFATERLNPDFTFWVDLDPAVGLERNVAAHKRDRFEMERVEFHRAVRQGYADYFEKIAPPGKWKKFDGTLSITELHKEIADTIVAMNP</sequence>
<dbReference type="AlphaFoldDB" id="A0A0G1VH21"/>
<keyword evidence="8 11" id="KW-0067">ATP-binding</keyword>
<keyword evidence="6 11" id="KW-0547">Nucleotide-binding</keyword>
<dbReference type="FunFam" id="3.40.50.300:FF:000225">
    <property type="entry name" value="Thymidylate kinase"/>
    <property type="match status" value="1"/>
</dbReference>
<evidence type="ECO:0000256" key="6">
    <source>
        <dbReference type="ARBA" id="ARBA00022741"/>
    </source>
</evidence>
<gene>
    <name evidence="11" type="primary">tmk</name>
    <name evidence="13" type="ORF">UY02_C0001G0021</name>
</gene>
<evidence type="ECO:0000256" key="3">
    <source>
        <dbReference type="ARBA" id="ARBA00017144"/>
    </source>
</evidence>
<dbReference type="Pfam" id="PF02223">
    <property type="entry name" value="Thymidylate_kin"/>
    <property type="match status" value="1"/>
</dbReference>
<dbReference type="GO" id="GO:0004798">
    <property type="term" value="F:dTMP kinase activity"/>
    <property type="evidence" value="ECO:0007669"/>
    <property type="project" value="UniProtKB-UniRule"/>
</dbReference>
<evidence type="ECO:0000259" key="12">
    <source>
        <dbReference type="Pfam" id="PF02223"/>
    </source>
</evidence>
<dbReference type="EMBL" id="LCOK01000001">
    <property type="protein sequence ID" value="KKU77503.1"/>
    <property type="molecule type" value="Genomic_DNA"/>
</dbReference>
<evidence type="ECO:0000256" key="1">
    <source>
        <dbReference type="ARBA" id="ARBA00009776"/>
    </source>
</evidence>
<dbReference type="SUPFAM" id="SSF52540">
    <property type="entry name" value="P-loop containing nucleoside triphosphate hydrolases"/>
    <property type="match status" value="1"/>
</dbReference>
<dbReference type="GO" id="GO:0005829">
    <property type="term" value="C:cytosol"/>
    <property type="evidence" value="ECO:0007669"/>
    <property type="project" value="TreeGrafter"/>
</dbReference>
<evidence type="ECO:0000256" key="5">
    <source>
        <dbReference type="ARBA" id="ARBA00022727"/>
    </source>
</evidence>
<dbReference type="GO" id="GO:0005524">
    <property type="term" value="F:ATP binding"/>
    <property type="evidence" value="ECO:0007669"/>
    <property type="project" value="UniProtKB-UniRule"/>
</dbReference>
<dbReference type="Gene3D" id="3.40.50.300">
    <property type="entry name" value="P-loop containing nucleotide triphosphate hydrolases"/>
    <property type="match status" value="1"/>
</dbReference>
<keyword evidence="7 11" id="KW-0418">Kinase</keyword>
<evidence type="ECO:0000256" key="11">
    <source>
        <dbReference type="HAMAP-Rule" id="MF_00165"/>
    </source>
</evidence>
<comment type="catalytic activity">
    <reaction evidence="9 11">
        <text>dTMP + ATP = dTDP + ADP</text>
        <dbReference type="Rhea" id="RHEA:13517"/>
        <dbReference type="ChEBI" id="CHEBI:30616"/>
        <dbReference type="ChEBI" id="CHEBI:58369"/>
        <dbReference type="ChEBI" id="CHEBI:63528"/>
        <dbReference type="ChEBI" id="CHEBI:456216"/>
        <dbReference type="EC" id="2.7.4.9"/>
    </reaction>
</comment>
<dbReference type="InterPro" id="IPR027417">
    <property type="entry name" value="P-loop_NTPase"/>
</dbReference>
<dbReference type="Proteomes" id="UP000034682">
    <property type="component" value="Unassembled WGS sequence"/>
</dbReference>
<keyword evidence="4 11" id="KW-0808">Transferase</keyword>
<comment type="similarity">
    <text evidence="1 11">Belongs to the thymidylate kinase family.</text>
</comment>
<evidence type="ECO:0000256" key="2">
    <source>
        <dbReference type="ARBA" id="ARBA00012980"/>
    </source>
</evidence>
<evidence type="ECO:0000313" key="14">
    <source>
        <dbReference type="Proteomes" id="UP000034682"/>
    </source>
</evidence>
<dbReference type="CDD" id="cd01672">
    <property type="entry name" value="TMPK"/>
    <property type="match status" value="1"/>
</dbReference>
<protein>
    <recommendedName>
        <fullName evidence="3 11">Thymidylate kinase</fullName>
        <ecNumber evidence="2 11">2.7.4.9</ecNumber>
    </recommendedName>
    <alternativeName>
        <fullName evidence="11">dTMP kinase</fullName>
    </alternativeName>
</protein>
<comment type="caution">
    <text evidence="13">The sequence shown here is derived from an EMBL/GenBank/DDBJ whole genome shotgun (WGS) entry which is preliminary data.</text>
</comment>
<dbReference type="InterPro" id="IPR039430">
    <property type="entry name" value="Thymidylate_kin-like_dom"/>
</dbReference>
<dbReference type="GO" id="GO:0006227">
    <property type="term" value="P:dUDP biosynthetic process"/>
    <property type="evidence" value="ECO:0007669"/>
    <property type="project" value="TreeGrafter"/>
</dbReference>
<organism evidence="13 14">
    <name type="scientific">Candidatus Giovannonibacteria bacterium GW2011_GWB1_47_6b</name>
    <dbReference type="NCBI Taxonomy" id="1618655"/>
    <lineage>
        <taxon>Bacteria</taxon>
        <taxon>Candidatus Giovannoniibacteriota</taxon>
    </lineage>
</organism>
<keyword evidence="5 11" id="KW-0545">Nucleotide biosynthesis</keyword>
<proteinExistence type="inferred from homology"/>
<evidence type="ECO:0000256" key="9">
    <source>
        <dbReference type="ARBA" id="ARBA00048743"/>
    </source>
</evidence>
<evidence type="ECO:0000256" key="8">
    <source>
        <dbReference type="ARBA" id="ARBA00022840"/>
    </source>
</evidence>
<dbReference type="PANTHER" id="PTHR10344">
    <property type="entry name" value="THYMIDYLATE KINASE"/>
    <property type="match status" value="1"/>
</dbReference>
<dbReference type="EC" id="2.7.4.9" evidence="2 11"/>
<dbReference type="InterPro" id="IPR018094">
    <property type="entry name" value="Thymidylate_kinase"/>
</dbReference>
<dbReference type="NCBIfam" id="TIGR00041">
    <property type="entry name" value="DTMP_kinase"/>
    <property type="match status" value="1"/>
</dbReference>
<evidence type="ECO:0000256" key="10">
    <source>
        <dbReference type="ARBA" id="ARBA00057735"/>
    </source>
</evidence>
<name>A0A0G1VH21_9BACT</name>
<feature type="binding site" evidence="11">
    <location>
        <begin position="11"/>
        <end position="18"/>
    </location>
    <ligand>
        <name>ATP</name>
        <dbReference type="ChEBI" id="CHEBI:30616"/>
    </ligand>
</feature>